<dbReference type="EMBL" id="JAYDCJ010000003">
    <property type="protein sequence ID" value="MEA1080949.1"/>
    <property type="molecule type" value="Genomic_DNA"/>
</dbReference>
<evidence type="ECO:0000259" key="3">
    <source>
        <dbReference type="PROSITE" id="PS50110"/>
    </source>
</evidence>
<dbReference type="InterPro" id="IPR001789">
    <property type="entry name" value="Sig_transdc_resp-reg_receiver"/>
</dbReference>
<reference evidence="5 6" key="1">
    <citation type="submission" date="2023-12" db="EMBL/GenBank/DDBJ databases">
        <title>Marinobacter qingdaonensis sp. nov., isolated from the intertidal sediment of Qingdao, PR China.</title>
        <authorList>
            <person name="Li Y."/>
        </authorList>
    </citation>
    <scope>NUCLEOTIDE SEQUENCE [LARGE SCALE GENOMIC DNA]</scope>
    <source>
        <strain evidence="5 6">ASW11-75</strain>
    </source>
</reference>
<evidence type="ECO:0000313" key="6">
    <source>
        <dbReference type="Proteomes" id="UP001305746"/>
    </source>
</evidence>
<feature type="coiled-coil region" evidence="2">
    <location>
        <begin position="143"/>
        <end position="174"/>
    </location>
</feature>
<dbReference type="SUPFAM" id="SSF109604">
    <property type="entry name" value="HD-domain/PDEase-like"/>
    <property type="match status" value="1"/>
</dbReference>
<dbReference type="InterPro" id="IPR011006">
    <property type="entry name" value="CheY-like_superfamily"/>
</dbReference>
<dbReference type="Pfam" id="PF00072">
    <property type="entry name" value="Response_reg"/>
    <property type="match status" value="1"/>
</dbReference>
<dbReference type="Pfam" id="PF13487">
    <property type="entry name" value="HD_5"/>
    <property type="match status" value="1"/>
</dbReference>
<keyword evidence="1" id="KW-0597">Phosphoprotein</keyword>
<dbReference type="PANTHER" id="PTHR45228:SF8">
    <property type="entry name" value="TWO-COMPONENT RESPONSE REGULATOR-RELATED"/>
    <property type="match status" value="1"/>
</dbReference>
<evidence type="ECO:0000256" key="2">
    <source>
        <dbReference type="SAM" id="Coils"/>
    </source>
</evidence>
<dbReference type="InterPro" id="IPR037522">
    <property type="entry name" value="HD_GYP_dom"/>
</dbReference>
<gene>
    <name evidence="5" type="ORF">U5822_09720</name>
</gene>
<keyword evidence="2" id="KW-0175">Coiled coil</keyword>
<organism evidence="5 6">
    <name type="scientific">Marinobacter qingdaonensis</name>
    <dbReference type="NCBI Taxonomy" id="3108486"/>
    <lineage>
        <taxon>Bacteria</taxon>
        <taxon>Pseudomonadati</taxon>
        <taxon>Pseudomonadota</taxon>
        <taxon>Gammaproteobacteria</taxon>
        <taxon>Pseudomonadales</taxon>
        <taxon>Marinobacteraceae</taxon>
        <taxon>Marinobacter</taxon>
    </lineage>
</organism>
<feature type="modified residue" description="4-aspartylphosphate" evidence="1">
    <location>
        <position position="68"/>
    </location>
</feature>
<evidence type="ECO:0000256" key="1">
    <source>
        <dbReference type="PROSITE-ProRule" id="PRU00169"/>
    </source>
</evidence>
<dbReference type="InterPro" id="IPR003607">
    <property type="entry name" value="HD/PDEase_dom"/>
</dbReference>
<comment type="caution">
    <text evidence="5">The sequence shown here is derived from an EMBL/GenBank/DDBJ whole genome shotgun (WGS) entry which is preliminary data.</text>
</comment>
<dbReference type="Gene3D" id="3.40.50.2300">
    <property type="match status" value="1"/>
</dbReference>
<dbReference type="RefSeq" id="WP_322855431.1">
    <property type="nucleotide sequence ID" value="NZ_JAYDCJ010000003.1"/>
</dbReference>
<dbReference type="CDD" id="cd00077">
    <property type="entry name" value="HDc"/>
    <property type="match status" value="1"/>
</dbReference>
<dbReference type="InterPro" id="IPR052020">
    <property type="entry name" value="Cyclic_di-GMP/3'3'-cGAMP_PDE"/>
</dbReference>
<accession>A0ABU5NYR9</accession>
<evidence type="ECO:0000259" key="4">
    <source>
        <dbReference type="PROSITE" id="PS51832"/>
    </source>
</evidence>
<name>A0ABU5NYR9_9GAMM</name>
<dbReference type="CDD" id="cd17569">
    <property type="entry name" value="REC_HupR-like"/>
    <property type="match status" value="1"/>
</dbReference>
<dbReference type="SMART" id="SM00448">
    <property type="entry name" value="REC"/>
    <property type="match status" value="1"/>
</dbReference>
<dbReference type="PROSITE" id="PS51832">
    <property type="entry name" value="HD_GYP"/>
    <property type="match status" value="1"/>
</dbReference>
<dbReference type="PANTHER" id="PTHR45228">
    <property type="entry name" value="CYCLIC DI-GMP PHOSPHODIESTERASE TM_0186-RELATED"/>
    <property type="match status" value="1"/>
</dbReference>
<protein>
    <submittedName>
        <fullName evidence="5">Response regulator</fullName>
    </submittedName>
</protein>
<dbReference type="Proteomes" id="UP001305746">
    <property type="component" value="Unassembled WGS sequence"/>
</dbReference>
<proteinExistence type="predicted"/>
<sequence length="456" mass="52769">MNTPIPEESLVERVLPKVRLLLVDDEENILRSLRRSLRNEPYQVETACSGEEALDLMAKQRIDLVISDARMPGMDGPTLLAHIKRHYPWCIRILLTGYTDITSTIKAINEGQLYRYIKKPWEDDELRLIIRQALAFQYSERRRRALEKLTRKQNQELKELNASLEDRVQKRTAELKQTADMLDLACTELRSSYVTATEVFASLINRRLPASRLPNTRVIALIKAFSDYLSLDRDLAQNLAMAAALYNLGKLTWPDELFETPSELLKKNQRLEYQKYPVTGEQLLLPLEPLRETARIIRHHQEKWYGYGHPDGLEADQIPLGARILKLAVDFEEMQLGLVLDRKVCRDDAMKLIARYQGRLYDPELADKFLEMLRTLAPDVEKHDPAIERLDVLRLEPGMTLARNLYSASGMLLLNEGKQLTASLIDKLATFEKVEPNGHRYTLYVYRNEKETEPQQ</sequence>
<feature type="domain" description="Response regulatory" evidence="3">
    <location>
        <begin position="19"/>
        <end position="134"/>
    </location>
</feature>
<evidence type="ECO:0000313" key="5">
    <source>
        <dbReference type="EMBL" id="MEA1080949.1"/>
    </source>
</evidence>
<dbReference type="SUPFAM" id="SSF52172">
    <property type="entry name" value="CheY-like"/>
    <property type="match status" value="1"/>
</dbReference>
<feature type="domain" description="HD-GYP" evidence="4">
    <location>
        <begin position="189"/>
        <end position="385"/>
    </location>
</feature>
<dbReference type="PROSITE" id="PS50110">
    <property type="entry name" value="RESPONSE_REGULATORY"/>
    <property type="match status" value="1"/>
</dbReference>
<keyword evidence="6" id="KW-1185">Reference proteome</keyword>
<dbReference type="Gene3D" id="1.10.3210.10">
    <property type="entry name" value="Hypothetical protein af1432"/>
    <property type="match status" value="1"/>
</dbReference>